<feature type="transmembrane region" description="Helical" evidence="2">
    <location>
        <begin position="347"/>
        <end position="369"/>
    </location>
</feature>
<evidence type="ECO:0000313" key="4">
    <source>
        <dbReference type="EMBL" id="VFT87060.1"/>
    </source>
</evidence>
<feature type="transmembrane region" description="Helical" evidence="2">
    <location>
        <begin position="454"/>
        <end position="471"/>
    </location>
</feature>
<sequence>MKHPLAAVSTAKTPGSEGVSISLTFQILKRSSQPSDCFILLRPILPPPFMTTHMAHVEPTGSGNIMRKSAASVASFRIMPSSSWRASLAIGTTSVALIVGHFAALLVVLDVVGNNWELNHYVDDAKHFFTPLFNVNDTDTLARTVTFPKSMSPLSIGNVGRHMIATTINQAHDEENRYYHLTAGEHTIVSPTNDICGTIAKSYPMGDAAINATVRLGTVLDTISFFRGTALTNVFGSTLTDPGGVTGDNSTQLIALGYTAGRVTLDLRLMTAIQVPPPGQLVSFNVTMYSYTSKGFCSGCHHYTELGKDVCTIVYSFNDTTKQLVIKSSGAIYGNVHDLGIVFQQHWITVLSMVIRGLCVVVAIASYAASKKTVRWTDHLALDAWYKRLLHLLSPPHYRYTNRAFNFLYLCFNSDIFVLLYTTAIALDEGISMMYARAMNRWALAASFNLWNQLRFWALGFRWLWLNLALLKGLKWLLNFLSTTRYSGSNPLVGLLNFRSVTFVYLTVVVLFNRTNYIEYGNTNHIEVSSAVQDLDALNVSYEDSYYIRNLPSLFCLMLGNLLAVVGLDHVVNRRWWRTLAKNSFGRQHMFNSTSILSDMDLPLDKGSSTTMTVKARTLCTFQWFFTSHLTCFGLPEEPSVIRKFMKLTTSRASLSNLSKPPTDRINQSKKDDPKGPDDAIVLLQAMAGAGTETYLESSTTDEQHILVQDKDGHLHLYDMEKHEVQALGIEIKILRDTSYNIG</sequence>
<keyword evidence="2" id="KW-0472">Membrane</keyword>
<dbReference type="AlphaFoldDB" id="A0A485KQG8"/>
<keyword evidence="5" id="KW-1185">Reference proteome</keyword>
<keyword evidence="2" id="KW-0812">Transmembrane</keyword>
<accession>A0A485KQG8</accession>
<evidence type="ECO:0000256" key="1">
    <source>
        <dbReference type="SAM" id="MobiDB-lite"/>
    </source>
</evidence>
<reference evidence="4 5" key="1">
    <citation type="submission" date="2019-03" db="EMBL/GenBank/DDBJ databases">
        <authorList>
            <person name="Gaulin E."/>
            <person name="Dumas B."/>
        </authorList>
    </citation>
    <scope>NUCLEOTIDE SEQUENCE [LARGE SCALE GENOMIC DNA]</scope>
    <source>
        <strain evidence="4">CBS 568.67</strain>
    </source>
</reference>
<evidence type="ECO:0000256" key="2">
    <source>
        <dbReference type="SAM" id="Phobius"/>
    </source>
</evidence>
<proteinExistence type="predicted"/>
<organism evidence="4 5">
    <name type="scientific">Aphanomyces stellatus</name>
    <dbReference type="NCBI Taxonomy" id="120398"/>
    <lineage>
        <taxon>Eukaryota</taxon>
        <taxon>Sar</taxon>
        <taxon>Stramenopiles</taxon>
        <taxon>Oomycota</taxon>
        <taxon>Saprolegniomycetes</taxon>
        <taxon>Saprolegniales</taxon>
        <taxon>Verrucalvaceae</taxon>
        <taxon>Aphanomyces</taxon>
    </lineage>
</organism>
<dbReference type="EMBL" id="CAADRA010005211">
    <property type="protein sequence ID" value="VFT87060.1"/>
    <property type="molecule type" value="Genomic_DNA"/>
</dbReference>
<feature type="transmembrane region" description="Helical" evidence="2">
    <location>
        <begin position="551"/>
        <end position="572"/>
    </location>
</feature>
<name>A0A485KQG8_9STRA</name>
<dbReference type="Proteomes" id="UP000332933">
    <property type="component" value="Unassembled WGS sequence"/>
</dbReference>
<evidence type="ECO:0000313" key="3">
    <source>
        <dbReference type="EMBL" id="KAF0699219.1"/>
    </source>
</evidence>
<evidence type="ECO:0000313" key="5">
    <source>
        <dbReference type="Proteomes" id="UP000332933"/>
    </source>
</evidence>
<keyword evidence="2" id="KW-1133">Transmembrane helix</keyword>
<dbReference type="EMBL" id="VJMH01005190">
    <property type="protein sequence ID" value="KAF0699219.1"/>
    <property type="molecule type" value="Genomic_DNA"/>
</dbReference>
<feature type="transmembrane region" description="Helical" evidence="2">
    <location>
        <begin position="407"/>
        <end position="427"/>
    </location>
</feature>
<feature type="transmembrane region" description="Helical" evidence="2">
    <location>
        <begin position="492"/>
        <end position="512"/>
    </location>
</feature>
<protein>
    <submittedName>
        <fullName evidence="4">Aste57867_10184 protein</fullName>
    </submittedName>
</protein>
<reference evidence="3" key="2">
    <citation type="submission" date="2019-06" db="EMBL/GenBank/DDBJ databases">
        <title>Genomics analysis of Aphanomyces spp. identifies a new class of oomycete effector associated with host adaptation.</title>
        <authorList>
            <person name="Gaulin E."/>
        </authorList>
    </citation>
    <scope>NUCLEOTIDE SEQUENCE</scope>
    <source>
        <strain evidence="3">CBS 578.67</strain>
    </source>
</reference>
<feature type="compositionally biased region" description="Basic and acidic residues" evidence="1">
    <location>
        <begin position="667"/>
        <end position="678"/>
    </location>
</feature>
<feature type="region of interest" description="Disordered" evidence="1">
    <location>
        <begin position="655"/>
        <end position="678"/>
    </location>
</feature>
<gene>
    <name evidence="4" type="primary">Aste57867_10184</name>
    <name evidence="3" type="ORF">As57867_010145</name>
    <name evidence="4" type="ORF">ASTE57867_10184</name>
</gene>